<dbReference type="PANTHER" id="PTHR32234:SF3">
    <property type="entry name" value="SUPPRESSION OF COPPER SENSITIVITY PROTEIN"/>
    <property type="match status" value="1"/>
</dbReference>
<evidence type="ECO:0000256" key="5">
    <source>
        <dbReference type="ARBA" id="ARBA00022989"/>
    </source>
</evidence>
<dbReference type="InterPro" id="IPR017937">
    <property type="entry name" value="Thioredoxin_CS"/>
</dbReference>
<dbReference type="eggNOG" id="COG4232">
    <property type="taxonomic scope" value="Bacteria"/>
</dbReference>
<dbReference type="PANTHER" id="PTHR32234">
    <property type="entry name" value="THIOL:DISULFIDE INTERCHANGE PROTEIN DSBD"/>
    <property type="match status" value="1"/>
</dbReference>
<dbReference type="InterPro" id="IPR028250">
    <property type="entry name" value="DsbDN"/>
</dbReference>
<dbReference type="STRING" id="1280948.HY36_01510"/>
<feature type="chain" id="PRO_5001571834" description="Thioredoxin domain-containing protein" evidence="9">
    <location>
        <begin position="36"/>
        <end position="709"/>
    </location>
</feature>
<evidence type="ECO:0000256" key="3">
    <source>
        <dbReference type="ARBA" id="ARBA00022692"/>
    </source>
</evidence>
<protein>
    <recommendedName>
        <fullName evidence="10">Thioredoxin domain-containing protein</fullName>
    </recommendedName>
</protein>
<dbReference type="Pfam" id="PF02683">
    <property type="entry name" value="DsbD_TM"/>
    <property type="match status" value="1"/>
</dbReference>
<dbReference type="InterPro" id="IPR013766">
    <property type="entry name" value="Thioredoxin_domain"/>
</dbReference>
<feature type="transmembrane region" description="Helical" evidence="8">
    <location>
        <begin position="468"/>
        <end position="491"/>
    </location>
</feature>
<reference evidence="11 12" key="1">
    <citation type="journal article" date="2014" name="Antonie Van Leeuwenhoek">
        <title>Hyphomonas beringensis sp. nov. and Hyphomonas chukchiensis sp. nov., isolated from surface seawater of the Bering Sea and Chukchi Sea.</title>
        <authorList>
            <person name="Li C."/>
            <person name="Lai Q."/>
            <person name="Li G."/>
            <person name="Dong C."/>
            <person name="Wang J."/>
            <person name="Liao Y."/>
            <person name="Shao Z."/>
        </authorList>
    </citation>
    <scope>NUCLEOTIDE SEQUENCE [LARGE SCALE GENOMIC DNA]</scope>
    <source>
        <strain evidence="11 12">22II1-22F38</strain>
    </source>
</reference>
<feature type="signal peptide" evidence="9">
    <location>
        <begin position="1"/>
        <end position="35"/>
    </location>
</feature>
<feature type="transmembrane region" description="Helical" evidence="8">
    <location>
        <begin position="397"/>
        <end position="416"/>
    </location>
</feature>
<keyword evidence="7" id="KW-0676">Redox-active center</keyword>
<evidence type="ECO:0000256" key="6">
    <source>
        <dbReference type="ARBA" id="ARBA00023136"/>
    </source>
</evidence>
<keyword evidence="9" id="KW-0732">Signal</keyword>
<feature type="transmembrane region" description="Helical" evidence="8">
    <location>
        <begin position="437"/>
        <end position="462"/>
    </location>
</feature>
<evidence type="ECO:0000313" key="11">
    <source>
        <dbReference type="EMBL" id="KCZ65082.1"/>
    </source>
</evidence>
<dbReference type="GO" id="GO:0005886">
    <property type="term" value="C:plasma membrane"/>
    <property type="evidence" value="ECO:0007669"/>
    <property type="project" value="UniProtKB-SubCell"/>
</dbReference>
<dbReference type="AlphaFoldDB" id="A0A059EC33"/>
<dbReference type="EMBL" id="AWFH01000001">
    <property type="protein sequence ID" value="KCZ65082.1"/>
    <property type="molecule type" value="Genomic_DNA"/>
</dbReference>
<evidence type="ECO:0000259" key="10">
    <source>
        <dbReference type="PROSITE" id="PS51352"/>
    </source>
</evidence>
<comment type="subcellular location">
    <subcellularLocation>
        <location evidence="1">Cell membrane</location>
        <topology evidence="1">Multi-pass membrane protein</topology>
    </subcellularLocation>
</comment>
<evidence type="ECO:0000256" key="4">
    <source>
        <dbReference type="ARBA" id="ARBA00022748"/>
    </source>
</evidence>
<dbReference type="Pfam" id="PF11412">
    <property type="entry name" value="DsbD_N"/>
    <property type="match status" value="1"/>
</dbReference>
<keyword evidence="4" id="KW-0201">Cytochrome c-type biogenesis</keyword>
<dbReference type="SUPFAM" id="SSF52833">
    <property type="entry name" value="Thioredoxin-like"/>
    <property type="match status" value="1"/>
</dbReference>
<dbReference type="GO" id="GO:0017004">
    <property type="term" value="P:cytochrome complex assembly"/>
    <property type="evidence" value="ECO:0007669"/>
    <property type="project" value="UniProtKB-KW"/>
</dbReference>
<keyword evidence="6 8" id="KW-0472">Membrane</keyword>
<organism evidence="11 12">
    <name type="scientific">Hyphomonas atlantica</name>
    <dbReference type="NCBI Taxonomy" id="1280948"/>
    <lineage>
        <taxon>Bacteria</taxon>
        <taxon>Pseudomonadati</taxon>
        <taxon>Pseudomonadota</taxon>
        <taxon>Alphaproteobacteria</taxon>
        <taxon>Hyphomonadales</taxon>
        <taxon>Hyphomonadaceae</taxon>
        <taxon>Hyphomonas</taxon>
    </lineage>
</organism>
<feature type="transmembrane region" description="Helical" evidence="8">
    <location>
        <begin position="356"/>
        <end position="377"/>
    </location>
</feature>
<evidence type="ECO:0000256" key="1">
    <source>
        <dbReference type="ARBA" id="ARBA00004651"/>
    </source>
</evidence>
<dbReference type="InterPro" id="IPR036249">
    <property type="entry name" value="Thioredoxin-like_sf"/>
</dbReference>
<dbReference type="GO" id="GO:0015035">
    <property type="term" value="F:protein-disulfide reductase activity"/>
    <property type="evidence" value="ECO:0007669"/>
    <property type="project" value="TreeGrafter"/>
</dbReference>
<feature type="transmembrane region" description="Helical" evidence="8">
    <location>
        <begin position="309"/>
        <end position="335"/>
    </location>
</feature>
<evidence type="ECO:0000313" key="12">
    <source>
        <dbReference type="Proteomes" id="UP000024547"/>
    </source>
</evidence>
<feature type="transmembrane region" description="Helical" evidence="8">
    <location>
        <begin position="535"/>
        <end position="553"/>
    </location>
</feature>
<feature type="transmembrane region" description="Helical" evidence="8">
    <location>
        <begin position="560"/>
        <end position="578"/>
    </location>
</feature>
<evidence type="ECO:0000256" key="7">
    <source>
        <dbReference type="ARBA" id="ARBA00023284"/>
    </source>
</evidence>
<dbReference type="eggNOG" id="COG4233">
    <property type="taxonomic scope" value="Bacteria"/>
</dbReference>
<dbReference type="InterPro" id="IPR035671">
    <property type="entry name" value="DsbD_gamma"/>
</dbReference>
<name>A0A059EC33_9PROT</name>
<evidence type="ECO:0000256" key="2">
    <source>
        <dbReference type="ARBA" id="ARBA00022475"/>
    </source>
</evidence>
<accession>A0A059EC33</accession>
<dbReference type="PROSITE" id="PS00194">
    <property type="entry name" value="THIOREDOXIN_1"/>
    <property type="match status" value="1"/>
</dbReference>
<evidence type="ECO:0000256" key="8">
    <source>
        <dbReference type="SAM" id="Phobius"/>
    </source>
</evidence>
<sequence>MGELVINLPQGFRMLRAFFLSFVALFMAYVPSANAQAVDGGRALVELIAERESVEPGDTLYVALKMDLDEGWHVYWRNAGDAGLPPLVDVLDGSSISDEHLGDFVWPIPHLLPVVEGEIMDYGYDARLVLPFPLTVPADAEGSVQLNLLADYLICEEICIPETAEVSLTLPVGGSDPHVEHGTLIGEWVAKAPRDFDGEARIHTASAPWKLSLKTDGGFEENADIRFYPFAHEISHPADQPLSFGRDGATLSLTPADASLDGTLDGIIVVETKDGERTGYTISAEQGEVFENTAGIAARPAYSGGGKSLIGLALAAVLGGLILNLMPCVLPVLSIKAMGMVHAVSSGHQSEVRSHGLWYTAGVLLSFAALAAAIIAIREATGTANLGFQLQNGPTVAVLTLIMFVIGLWLLGMFELGTSIQNTGNSLASRSGSMGAFFTGVLAAIVGAPCIGPFLGAALGAVLDRPALSVMVVFLAMGFGLALPYLVLSFVPGLSRLLPKPGRWMETLKQFFAFPMFLTAAALLWTLGAVSGPAAVAWTVAGGTLIAFGIWLAKRGSGAVAKSLAALAVVGGMVYPALTANSSTAAGQGNAQYAEKYETEDWSPERIAELTAEGRPIFVDFTATWCATCQLNKATTLKSKPVQEAFAANDVAFLVADFTRKDPVIAEELKRRQRAGVPMYLWYPAGATEPEILPEILSQKLVIGLVTAE</sequence>
<dbReference type="RefSeq" id="WP_081805971.1">
    <property type="nucleotide sequence ID" value="NZ_AWFH01000001.1"/>
</dbReference>
<dbReference type="PATRIC" id="fig|1280948.3.peg.293"/>
<feature type="domain" description="Thioredoxin" evidence="10">
    <location>
        <begin position="569"/>
        <end position="709"/>
    </location>
</feature>
<keyword evidence="5 8" id="KW-1133">Transmembrane helix</keyword>
<keyword evidence="12" id="KW-1185">Reference proteome</keyword>
<keyword evidence="3 8" id="KW-0812">Transmembrane</keyword>
<dbReference type="CDD" id="cd02953">
    <property type="entry name" value="DsbDgamma"/>
    <property type="match status" value="1"/>
</dbReference>
<dbReference type="InterPro" id="IPR003834">
    <property type="entry name" value="Cyt_c_assmbl_TM_dom"/>
</dbReference>
<proteinExistence type="predicted"/>
<dbReference type="Pfam" id="PF13899">
    <property type="entry name" value="Thioredoxin_7"/>
    <property type="match status" value="1"/>
</dbReference>
<keyword evidence="2" id="KW-1003">Cell membrane</keyword>
<dbReference type="OrthoDB" id="9811036at2"/>
<comment type="caution">
    <text evidence="11">The sequence shown here is derived from an EMBL/GenBank/DDBJ whole genome shotgun (WGS) entry which is preliminary data.</text>
</comment>
<dbReference type="Gene3D" id="3.40.30.10">
    <property type="entry name" value="Glutaredoxin"/>
    <property type="match status" value="1"/>
</dbReference>
<dbReference type="GO" id="GO:0045454">
    <property type="term" value="P:cell redox homeostasis"/>
    <property type="evidence" value="ECO:0007669"/>
    <property type="project" value="TreeGrafter"/>
</dbReference>
<dbReference type="PROSITE" id="PS51352">
    <property type="entry name" value="THIOREDOXIN_2"/>
    <property type="match status" value="1"/>
</dbReference>
<gene>
    <name evidence="11" type="ORF">HY36_01510</name>
</gene>
<feature type="transmembrane region" description="Helical" evidence="8">
    <location>
        <begin position="511"/>
        <end position="529"/>
    </location>
</feature>
<dbReference type="Proteomes" id="UP000024547">
    <property type="component" value="Unassembled WGS sequence"/>
</dbReference>
<evidence type="ECO:0000256" key="9">
    <source>
        <dbReference type="SAM" id="SignalP"/>
    </source>
</evidence>